<dbReference type="InterPro" id="IPR000157">
    <property type="entry name" value="TIR_dom"/>
</dbReference>
<dbReference type="FunFam" id="3.40.50.10140:FF:000007">
    <property type="entry name" value="Disease resistance protein (TIR-NBS-LRR class)"/>
    <property type="match status" value="1"/>
</dbReference>
<reference evidence="10" key="2">
    <citation type="submission" date="2025-08" db="UniProtKB">
        <authorList>
            <consortium name="RefSeq"/>
        </authorList>
    </citation>
    <scope>IDENTIFICATION</scope>
    <source>
        <tissue evidence="10">Etiolated seedlings</tissue>
    </source>
</reference>
<dbReference type="InterPro" id="IPR045344">
    <property type="entry name" value="C-JID"/>
</dbReference>
<dbReference type="Gene3D" id="3.80.10.10">
    <property type="entry name" value="Ribonuclease Inhibitor"/>
    <property type="match status" value="2"/>
</dbReference>
<evidence type="ECO:0000313" key="9">
    <source>
        <dbReference type="Proteomes" id="UP000087171"/>
    </source>
</evidence>
<dbReference type="InterPro" id="IPR058192">
    <property type="entry name" value="WHD_ROQ1-like"/>
</dbReference>
<dbReference type="InterPro" id="IPR035897">
    <property type="entry name" value="Toll_tir_struct_dom_sf"/>
</dbReference>
<evidence type="ECO:0000256" key="7">
    <source>
        <dbReference type="PROSITE-ProRule" id="PRU00708"/>
    </source>
</evidence>
<feature type="domain" description="TIR" evidence="8">
    <location>
        <begin position="862"/>
        <end position="1028"/>
    </location>
</feature>
<gene>
    <name evidence="10" type="primary">LOC101502375</name>
</gene>
<evidence type="ECO:0000256" key="6">
    <source>
        <dbReference type="ARBA" id="ARBA00047304"/>
    </source>
</evidence>
<evidence type="ECO:0000256" key="2">
    <source>
        <dbReference type="ARBA" id="ARBA00022614"/>
    </source>
</evidence>
<keyword evidence="4" id="KW-0378">Hydrolase</keyword>
<dbReference type="InterPro" id="IPR036390">
    <property type="entry name" value="WH_DNA-bd_sf"/>
</dbReference>
<dbReference type="Pfam" id="PF01582">
    <property type="entry name" value="TIR"/>
    <property type="match status" value="1"/>
</dbReference>
<dbReference type="SUPFAM" id="SSF46785">
    <property type="entry name" value="Winged helix' DNA-binding domain"/>
    <property type="match status" value="1"/>
</dbReference>
<dbReference type="InterPro" id="IPR027417">
    <property type="entry name" value="P-loop_NTPase"/>
</dbReference>
<dbReference type="Pfam" id="PF01535">
    <property type="entry name" value="PPR"/>
    <property type="match status" value="2"/>
</dbReference>
<dbReference type="PROSITE" id="PS51450">
    <property type="entry name" value="LRR"/>
    <property type="match status" value="1"/>
</dbReference>
<dbReference type="Pfam" id="PF23282">
    <property type="entry name" value="WHD_ROQ1"/>
    <property type="match status" value="1"/>
</dbReference>
<dbReference type="EC" id="3.2.2.6" evidence="1"/>
<dbReference type="PROSITE" id="PS51375">
    <property type="entry name" value="PPR"/>
    <property type="match status" value="3"/>
</dbReference>
<accession>A0A1S3EB78</accession>
<feature type="repeat" description="PPR" evidence="7">
    <location>
        <begin position="459"/>
        <end position="493"/>
    </location>
</feature>
<dbReference type="GO" id="GO:0043531">
    <property type="term" value="F:ADP binding"/>
    <property type="evidence" value="ECO:0007669"/>
    <property type="project" value="InterPro"/>
</dbReference>
<keyword evidence="9" id="KW-1185">Reference proteome</keyword>
<dbReference type="Pfam" id="PF20160">
    <property type="entry name" value="C-JID"/>
    <property type="match status" value="1"/>
</dbReference>
<evidence type="ECO:0000256" key="1">
    <source>
        <dbReference type="ARBA" id="ARBA00011982"/>
    </source>
</evidence>
<dbReference type="Gene3D" id="1.25.40.10">
    <property type="entry name" value="Tetratricopeptide repeat domain"/>
    <property type="match status" value="3"/>
</dbReference>
<dbReference type="Gene3D" id="1.10.8.430">
    <property type="entry name" value="Helical domain of apoptotic protease-activating factors"/>
    <property type="match status" value="1"/>
</dbReference>
<keyword evidence="3" id="KW-0677">Repeat</keyword>
<evidence type="ECO:0000313" key="10">
    <source>
        <dbReference type="RefSeq" id="XP_012572624.1"/>
    </source>
</evidence>
<dbReference type="InterPro" id="IPR032675">
    <property type="entry name" value="LRR_dom_sf"/>
</dbReference>
<dbReference type="InterPro" id="IPR002182">
    <property type="entry name" value="NB-ARC"/>
</dbReference>
<dbReference type="SUPFAM" id="SSF52058">
    <property type="entry name" value="L domain-like"/>
    <property type="match status" value="1"/>
</dbReference>
<dbReference type="InterPro" id="IPR001611">
    <property type="entry name" value="Leu-rich_rpt"/>
</dbReference>
<dbReference type="GO" id="GO:0006950">
    <property type="term" value="P:response to stress"/>
    <property type="evidence" value="ECO:0007669"/>
    <property type="project" value="UniProtKB-ARBA"/>
</dbReference>
<feature type="repeat" description="PPR" evidence="7">
    <location>
        <begin position="494"/>
        <end position="528"/>
    </location>
</feature>
<dbReference type="RefSeq" id="XP_012572624.1">
    <property type="nucleotide sequence ID" value="XM_012717170.2"/>
</dbReference>
<evidence type="ECO:0000256" key="3">
    <source>
        <dbReference type="ARBA" id="ARBA00022737"/>
    </source>
</evidence>
<dbReference type="PRINTS" id="PR00364">
    <property type="entry name" value="DISEASERSIST"/>
</dbReference>
<dbReference type="NCBIfam" id="TIGR00756">
    <property type="entry name" value="PPR"/>
    <property type="match status" value="2"/>
</dbReference>
<organism evidence="9 10">
    <name type="scientific">Cicer arietinum</name>
    <name type="common">Chickpea</name>
    <name type="synonym">Garbanzo</name>
    <dbReference type="NCBI Taxonomy" id="3827"/>
    <lineage>
        <taxon>Eukaryota</taxon>
        <taxon>Viridiplantae</taxon>
        <taxon>Streptophyta</taxon>
        <taxon>Embryophyta</taxon>
        <taxon>Tracheophyta</taxon>
        <taxon>Spermatophyta</taxon>
        <taxon>Magnoliopsida</taxon>
        <taxon>eudicotyledons</taxon>
        <taxon>Gunneridae</taxon>
        <taxon>Pentapetalae</taxon>
        <taxon>rosids</taxon>
        <taxon>fabids</taxon>
        <taxon>Fabales</taxon>
        <taxon>Fabaceae</taxon>
        <taxon>Papilionoideae</taxon>
        <taxon>50 kb inversion clade</taxon>
        <taxon>NPAAA clade</taxon>
        <taxon>Hologalegina</taxon>
        <taxon>IRL clade</taxon>
        <taxon>Cicereae</taxon>
        <taxon>Cicer</taxon>
    </lineage>
</organism>
<dbReference type="Gene3D" id="3.40.50.300">
    <property type="entry name" value="P-loop containing nucleotide triphosphate hydrolases"/>
    <property type="match status" value="1"/>
</dbReference>
<dbReference type="Pfam" id="PF00931">
    <property type="entry name" value="NB-ARC"/>
    <property type="match status" value="1"/>
</dbReference>
<dbReference type="PANTHER" id="PTHR47262">
    <property type="entry name" value="OS02G0132600 PROTEIN"/>
    <property type="match status" value="1"/>
</dbReference>
<dbReference type="GO" id="GO:0007165">
    <property type="term" value="P:signal transduction"/>
    <property type="evidence" value="ECO:0007669"/>
    <property type="project" value="InterPro"/>
</dbReference>
<dbReference type="Pfam" id="PF17177">
    <property type="entry name" value="PPR_long"/>
    <property type="match status" value="1"/>
</dbReference>
<proteinExistence type="predicted"/>
<reference evidence="9" key="1">
    <citation type="journal article" date="2013" name="Nat. Biotechnol.">
        <title>Draft genome sequence of chickpea (Cicer arietinum) provides a resource for trait improvement.</title>
        <authorList>
            <person name="Varshney R.K."/>
            <person name="Song C."/>
            <person name="Saxena R.K."/>
            <person name="Azam S."/>
            <person name="Yu S."/>
            <person name="Sharpe A.G."/>
            <person name="Cannon S."/>
            <person name="Baek J."/>
            <person name="Rosen B.D."/>
            <person name="Tar'an B."/>
            <person name="Millan T."/>
            <person name="Zhang X."/>
            <person name="Ramsay L.D."/>
            <person name="Iwata A."/>
            <person name="Wang Y."/>
            <person name="Nelson W."/>
            <person name="Farmer A.D."/>
            <person name="Gaur P.M."/>
            <person name="Soderlund C."/>
            <person name="Penmetsa R.V."/>
            <person name="Xu C."/>
            <person name="Bharti A.K."/>
            <person name="He W."/>
            <person name="Winter P."/>
            <person name="Zhao S."/>
            <person name="Hane J.K."/>
            <person name="Carrasquilla-Garcia N."/>
            <person name="Condie J.A."/>
            <person name="Upadhyaya H.D."/>
            <person name="Luo M.C."/>
            <person name="Thudi M."/>
            <person name="Gowda C.L."/>
            <person name="Singh N.P."/>
            <person name="Lichtenzveig J."/>
            <person name="Gali K.K."/>
            <person name="Rubio J."/>
            <person name="Nadarajan N."/>
            <person name="Dolezel J."/>
            <person name="Bansal K.C."/>
            <person name="Xu X."/>
            <person name="Edwards D."/>
            <person name="Zhang G."/>
            <person name="Kahl G."/>
            <person name="Gil J."/>
            <person name="Singh K.B."/>
            <person name="Datta S.K."/>
            <person name="Jackson S.A."/>
            <person name="Wang J."/>
            <person name="Cook D.R."/>
        </authorList>
    </citation>
    <scope>NUCLEOTIDE SEQUENCE [LARGE SCALE GENOMIC DNA]</scope>
    <source>
        <strain evidence="9">cv. CDC Frontier</strain>
    </source>
</reference>
<dbReference type="SUPFAM" id="SSF52200">
    <property type="entry name" value="Toll/Interleukin receptor TIR domain"/>
    <property type="match status" value="1"/>
</dbReference>
<evidence type="ECO:0000256" key="5">
    <source>
        <dbReference type="ARBA" id="ARBA00023027"/>
    </source>
</evidence>
<dbReference type="PANTHER" id="PTHR47262:SF1">
    <property type="entry name" value="OS02G0132600 PROTEIN"/>
    <property type="match status" value="1"/>
</dbReference>
<dbReference type="Gene3D" id="3.40.50.10140">
    <property type="entry name" value="Toll/interleukin-1 receptor homology (TIR) domain"/>
    <property type="match status" value="1"/>
</dbReference>
<sequence length="1845" mass="211627">MRAPTARKLCTLSSYFRSHLHNNNPKNNVSSFKTPLQSETEHHFDSDLYLSTLKLNVVSPPEDLPDLDGATTRLSSILYTPPVEKLVYEEVDDEEKEKSILEIPRILDFSHSDASIKRKEVSRERKQKWIFKYTGDDRSDRLLKMCGRKLGIDATVDVFGRLGRETGLKEYNALIKLCIKKARSTNDEHITMEEMSKTFHLLKLMRERGFQIEEQTYRPILQYIIDMGLVQEFQVFYDVIQAGNPSSISRLGYYEMMLWIRVSNEEMIRDICEYITVEESEDTSALRESYLLALCESDRKTQILDVLKNIEVTKLTSTKSISNIFQSLGRLLLESDAENLLLDLRARDHDADKISNFIASYALSIPNLVVEDIISKIENLHDVLEVLPSLSSYEKLVLYCCDMHKVDVALDIVDKMCETGFMPSSQVLQSILQICEETFDYILVHRIYSIISRHHLELNGEICRCLVQFCVRTKDFERAYKMVDELREMNFKPTPTMYNAIMAGYFREKNIRGGVRVLKLMQDANVKPDSQTFSYLISNCETEDDINKYYEELKKSGIHPTKQIFMSLINAYAACGELEKAKQVVLDPCVPLKSLHEIKSVLVSALASHGQLSEALVVFEEIKKAGHNLEPKAVISLIDELRHLSGELEGLLHLLEEFSDLDYWVDGCFRVIQYCVQNNHLSSTVDLFKQLKDQFESDETVMEVLFDAVYSLIAGSESAHLQFGLDLLWAIKDELGLVPSRQCLDFLLSACANAGDLNNARLIWREYEIAGFPYNVLSYLRMYQALLASGDHRSADFILKKIPKDDAEVCSVILACQKTYGDNVKSVGGEKKKNIKSVGEEMKRKKKKKKKSKSFVMTLLQRKYDVFVSFRGETRHNFIDHLFGALRRKNIYAFRDDTNIRKGESIAPELLRAIEASQIFIVVFSKNYASSTWCLRELEYILFHCSQPPIKRVLPVFYDVDPSDVRKQSGDYEKAFAEHEKNINLDLQMLQRWRLAVTQAAFLNGWDLHDKRQYAAIELIVQEIIDTFGYKFSYLPNNLVGMFSPIEDLEKCLLLDSVDDVRVVGICGMGGLGKTTLASVLYGKISHQFDACCFIDDVSNIFRYHGPIGAQKQILRQTLGEEHNQMYNLYVGTNLIQTRLCHRRALIIFDNVDHNEQLEKLAVNRKSLAAGSRIIIVCRDAHILEEYGVDALYKVPHLNDTNSLQLFCRKAFKRDKIISDYEELTYDILNYAGGLPLVIKVLGSFLSGRSISEWRSALTRLRESPNKDVMDGLQFSFYGLEKMELQIFFDIACFFNRCEEKFVKNVLNICGFHPDIGLRVLVDKSLISISEDSKIEMHCMLEKLGRKIVHENSTEESRKWSRLWLHKHCYDVMSENMEKNVEAIVLNGNEGDTEILTVEALSNMSRLRLLILKDVKFLGSLSNLSNQLRYVSWDGYPFMYFPSSFEPNQLVELVLVNSNMKQLWEGKKNLPKLRTLDLSYSKNLIKIPDFEEVPNLERLNLEGCVTLVQMDVSISLLKKLVFLNLKNCKRLTCIPNRINGLNSLEYLNLCYCSEAFNNPIHSGLPSLASLNGLRELDISFCGLSQLPDTIGCLCFLQRLNLAGNNFVTLPSLRELSELVYMNLEHCKQLKSFPELPSPVAIKHDKYWRAGMHIFNCPELGERERCSNMTFSWMMQFVLANQESSASFRWIEIVVPGSEVPSWFDNQRVGRSIRINPFFIMVDNDVIGIVCCVVFSAASHDPTTFGQKPVLLLCFHKSDLKLHFSITVNTKLIMVQSNHMWLTYFTRESFFDILKGIGNEVGDCIRMEASIVDAEGLDVEVKSCGYRWVFKQDPLINLITIQPETQ</sequence>
<dbReference type="SMART" id="SM00255">
    <property type="entry name" value="TIR"/>
    <property type="match status" value="1"/>
</dbReference>
<dbReference type="Proteomes" id="UP000087171">
    <property type="component" value="Chromosome Ca6"/>
</dbReference>
<feature type="repeat" description="PPR" evidence="7">
    <location>
        <begin position="389"/>
        <end position="423"/>
    </location>
</feature>
<dbReference type="InterPro" id="IPR011990">
    <property type="entry name" value="TPR-like_helical_dom_sf"/>
</dbReference>
<dbReference type="InterPro" id="IPR033443">
    <property type="entry name" value="PROP1-like_PPR_dom"/>
</dbReference>
<dbReference type="SUPFAM" id="SSF52540">
    <property type="entry name" value="P-loop containing nucleoside triphosphate hydrolases"/>
    <property type="match status" value="1"/>
</dbReference>
<comment type="catalytic activity">
    <reaction evidence="6">
        <text>NAD(+) + H2O = ADP-D-ribose + nicotinamide + H(+)</text>
        <dbReference type="Rhea" id="RHEA:16301"/>
        <dbReference type="ChEBI" id="CHEBI:15377"/>
        <dbReference type="ChEBI" id="CHEBI:15378"/>
        <dbReference type="ChEBI" id="CHEBI:17154"/>
        <dbReference type="ChEBI" id="CHEBI:57540"/>
        <dbReference type="ChEBI" id="CHEBI:57967"/>
        <dbReference type="EC" id="3.2.2.6"/>
    </reaction>
    <physiologicalReaction direction="left-to-right" evidence="6">
        <dbReference type="Rhea" id="RHEA:16302"/>
    </physiologicalReaction>
</comment>
<name>A0A1S3EB78_CICAR</name>
<protein>
    <recommendedName>
        <fullName evidence="1">ADP-ribosyl cyclase/cyclic ADP-ribose hydrolase</fullName>
        <ecNumber evidence="1">3.2.2.6</ecNumber>
    </recommendedName>
</protein>
<dbReference type="InterPro" id="IPR002885">
    <property type="entry name" value="PPR_rpt"/>
</dbReference>
<dbReference type="PROSITE" id="PS50104">
    <property type="entry name" value="TIR"/>
    <property type="match status" value="1"/>
</dbReference>
<dbReference type="OrthoDB" id="767661at2759"/>
<evidence type="ECO:0000259" key="8">
    <source>
        <dbReference type="PROSITE" id="PS50104"/>
    </source>
</evidence>
<dbReference type="GO" id="GO:0061809">
    <property type="term" value="F:NAD+ nucleosidase activity, cyclic ADP-ribose generating"/>
    <property type="evidence" value="ECO:0007669"/>
    <property type="project" value="UniProtKB-EC"/>
</dbReference>
<keyword evidence="2" id="KW-0433">Leucine-rich repeat</keyword>
<evidence type="ECO:0000256" key="4">
    <source>
        <dbReference type="ARBA" id="ARBA00022801"/>
    </source>
</evidence>
<dbReference type="InterPro" id="IPR042197">
    <property type="entry name" value="Apaf_helical"/>
</dbReference>
<keyword evidence="5" id="KW-0520">NAD</keyword>